<proteinExistence type="predicted"/>
<comment type="caution">
    <text evidence="2">The sequence shown here is derived from an EMBL/GenBank/DDBJ whole genome shotgun (WGS) entry which is preliminary data.</text>
</comment>
<feature type="domain" description="DUF4123" evidence="1">
    <location>
        <begin position="40"/>
        <end position="151"/>
    </location>
</feature>
<dbReference type="AlphaFoldDB" id="A0A831VYJ5"/>
<gene>
    <name evidence="2" type="ORF">ENI00_05235</name>
</gene>
<sequence length="297" mass="33411">MPSPAGRVMFTGGLPMHEGLSHLNPSILAAITAESANLHLLLDGALIDAPKLVYGHDDAPRVEQLYRGTRHEKALAVSPYLAKPSAGSRLWAIKDAWQFKGILLATNASFEQLADHLRSLISMSLPSSQLAYCRFYSPQWLVRLLRSTTPEDFIALSGPISQWIARTEDGWLSMKPAAAGQSRRAEEEGWFSLRQDQLDLWAEEEHQKFIERAVSHLRCEDKQSAAGKLQRQHIVKLTAMAREMGFIQEHHCLHYLELAWRFPNDITNQSLSTHFGNQSSSPGQRLQEAERHLFGLV</sequence>
<dbReference type="Pfam" id="PF13503">
    <property type="entry name" value="DUF4123"/>
    <property type="match status" value="1"/>
</dbReference>
<dbReference type="Proteomes" id="UP000885748">
    <property type="component" value="Unassembled WGS sequence"/>
</dbReference>
<name>A0A831VYJ5_9GAMM</name>
<dbReference type="EMBL" id="DRGY01000040">
    <property type="protein sequence ID" value="HEA51720.1"/>
    <property type="molecule type" value="Genomic_DNA"/>
</dbReference>
<evidence type="ECO:0000313" key="2">
    <source>
        <dbReference type="EMBL" id="HEA51720.1"/>
    </source>
</evidence>
<organism evidence="2">
    <name type="scientific">Marinobacter antarcticus</name>
    <dbReference type="NCBI Taxonomy" id="564117"/>
    <lineage>
        <taxon>Bacteria</taxon>
        <taxon>Pseudomonadati</taxon>
        <taxon>Pseudomonadota</taxon>
        <taxon>Gammaproteobacteria</taxon>
        <taxon>Pseudomonadales</taxon>
        <taxon>Marinobacteraceae</taxon>
        <taxon>Marinobacter</taxon>
    </lineage>
</organism>
<evidence type="ECO:0000259" key="1">
    <source>
        <dbReference type="Pfam" id="PF13503"/>
    </source>
</evidence>
<reference evidence="2" key="1">
    <citation type="journal article" date="2020" name="mSystems">
        <title>Genome- and Community-Level Interaction Insights into Carbon Utilization and Element Cycling Functions of Hydrothermarchaeota in Hydrothermal Sediment.</title>
        <authorList>
            <person name="Zhou Z."/>
            <person name="Liu Y."/>
            <person name="Xu W."/>
            <person name="Pan J."/>
            <person name="Luo Z.H."/>
            <person name="Li M."/>
        </authorList>
    </citation>
    <scope>NUCLEOTIDE SEQUENCE [LARGE SCALE GENOMIC DNA]</scope>
    <source>
        <strain evidence="2">HyVt-357</strain>
    </source>
</reference>
<dbReference type="InterPro" id="IPR025391">
    <property type="entry name" value="DUF4123"/>
</dbReference>
<accession>A0A831VYJ5</accession>
<protein>
    <submittedName>
        <fullName evidence="2">DUF4123 domain-containing protein</fullName>
    </submittedName>
</protein>